<dbReference type="InterPro" id="IPR011990">
    <property type="entry name" value="TPR-like_helical_dom_sf"/>
</dbReference>
<keyword evidence="2" id="KW-1185">Reference proteome</keyword>
<proteinExistence type="predicted"/>
<accession>A0ABT5FCE7</accession>
<dbReference type="EMBL" id="JAQOMS010000002">
    <property type="protein sequence ID" value="MDC2889215.1"/>
    <property type="molecule type" value="Genomic_DNA"/>
</dbReference>
<name>A0ABT5FCE7_9GAMM</name>
<dbReference type="Proteomes" id="UP001528411">
    <property type="component" value="Unassembled WGS sequence"/>
</dbReference>
<dbReference type="InterPro" id="IPR027417">
    <property type="entry name" value="P-loop_NTPase"/>
</dbReference>
<dbReference type="Gene3D" id="3.40.50.300">
    <property type="entry name" value="P-loop containing nucleotide triphosphate hydrolases"/>
    <property type="match status" value="1"/>
</dbReference>
<reference evidence="1 2" key="1">
    <citation type="submission" date="2023-01" db="EMBL/GenBank/DDBJ databases">
        <title>Psychrosphaera sp. nov., isolated from marine algae.</title>
        <authorList>
            <person name="Bayburt H."/>
            <person name="Choi B.J."/>
            <person name="Kim J.M."/>
            <person name="Choi D.G."/>
            <person name="Jeon C.O."/>
        </authorList>
    </citation>
    <scope>NUCLEOTIDE SEQUENCE [LARGE SCALE GENOMIC DNA]</scope>
    <source>
        <strain evidence="1 2">G1-22</strain>
    </source>
</reference>
<dbReference type="SUPFAM" id="SSF52540">
    <property type="entry name" value="P-loop containing nucleoside triphosphate hydrolases"/>
    <property type="match status" value="1"/>
</dbReference>
<dbReference type="Pfam" id="PF13469">
    <property type="entry name" value="Sulfotransfer_3"/>
    <property type="match status" value="1"/>
</dbReference>
<gene>
    <name evidence="1" type="ORF">PN838_11100</name>
</gene>
<protein>
    <submittedName>
        <fullName evidence="1">Sulfotransferase</fullName>
    </submittedName>
</protein>
<comment type="caution">
    <text evidence="1">The sequence shown here is derived from an EMBL/GenBank/DDBJ whole genome shotgun (WGS) entry which is preliminary data.</text>
</comment>
<evidence type="ECO:0000313" key="1">
    <source>
        <dbReference type="EMBL" id="MDC2889215.1"/>
    </source>
</evidence>
<sequence>MATVLRHCGELIQAQASLLMAIQLNGNDIDAHCLLVDLAKQTNEMNHISALQLLLTTSLSPRHEVQVNFALAKSYEDLAQYSTAFKHLAKGAKIRRQHLEYHVQQDLDVITHIKTTFNTPWWLAGQIKDKDLRSEPHREFKQNASTVGEKQIIPIFILGMPRTGSTLLERVLSAAPNVYAAGELSDFTRLLTEQTTKQFAGDIKSKRDFIRSSSKIDFEVLGSRYLDALKQHIPDDKNTPIVEYVIDKLPFNFLYVGLIKKHFRMPESFI</sequence>
<organism evidence="1 2">
    <name type="scientific">Psychrosphaera algicola</name>
    <dbReference type="NCBI Taxonomy" id="3023714"/>
    <lineage>
        <taxon>Bacteria</taxon>
        <taxon>Pseudomonadati</taxon>
        <taxon>Pseudomonadota</taxon>
        <taxon>Gammaproteobacteria</taxon>
        <taxon>Alteromonadales</taxon>
        <taxon>Pseudoalteromonadaceae</taxon>
        <taxon>Psychrosphaera</taxon>
    </lineage>
</organism>
<dbReference type="Gene3D" id="1.25.40.10">
    <property type="entry name" value="Tetratricopeptide repeat domain"/>
    <property type="match status" value="1"/>
</dbReference>
<evidence type="ECO:0000313" key="2">
    <source>
        <dbReference type="Proteomes" id="UP001528411"/>
    </source>
</evidence>